<evidence type="ECO:0000313" key="5">
    <source>
        <dbReference type="EMBL" id="CAF4026218.1"/>
    </source>
</evidence>
<dbReference type="Proteomes" id="UP000677228">
    <property type="component" value="Unassembled WGS sequence"/>
</dbReference>
<dbReference type="PANTHER" id="PTHR21255">
    <property type="entry name" value="T-COMPLEX-ASSOCIATED-TESTIS-EXPRESSED 1/ DYNEIN LIGHT CHAIN"/>
    <property type="match status" value="1"/>
</dbReference>
<dbReference type="Proteomes" id="UP000682733">
    <property type="component" value="Unassembled WGS sequence"/>
</dbReference>
<accession>A0A815AB25</accession>
<evidence type="ECO:0000256" key="1">
    <source>
        <dbReference type="ARBA" id="ARBA00005361"/>
    </source>
</evidence>
<evidence type="ECO:0000313" key="2">
    <source>
        <dbReference type="EMBL" id="CAF1058715.1"/>
    </source>
</evidence>
<dbReference type="InterPro" id="IPR038586">
    <property type="entry name" value="Tctex-1-like_sf"/>
</dbReference>
<dbReference type="EMBL" id="CAJNOQ010010545">
    <property type="protein sequence ID" value="CAF1254680.1"/>
    <property type="molecule type" value="Genomic_DNA"/>
</dbReference>
<dbReference type="PANTHER" id="PTHR21255:SF65">
    <property type="entry name" value="TCTEX1 DOMAIN-CONTAINING PROTEIN 2"/>
    <property type="match status" value="1"/>
</dbReference>
<dbReference type="InterPro" id="IPR005334">
    <property type="entry name" value="Tctex-1-like"/>
</dbReference>
<dbReference type="Proteomes" id="UP000663829">
    <property type="component" value="Unassembled WGS sequence"/>
</dbReference>
<dbReference type="EMBL" id="CAJNOK010008261">
    <property type="protein sequence ID" value="CAF1058715.1"/>
    <property type="molecule type" value="Genomic_DNA"/>
</dbReference>
<dbReference type="GO" id="GO:0045505">
    <property type="term" value="F:dynein intermediate chain binding"/>
    <property type="evidence" value="ECO:0007669"/>
    <property type="project" value="TreeGrafter"/>
</dbReference>
<evidence type="ECO:0000313" key="4">
    <source>
        <dbReference type="EMBL" id="CAF3824571.1"/>
    </source>
</evidence>
<dbReference type="EMBL" id="CAJOBC010016061">
    <property type="protein sequence ID" value="CAF4026218.1"/>
    <property type="molecule type" value="Genomic_DNA"/>
</dbReference>
<dbReference type="GO" id="GO:0005868">
    <property type="term" value="C:cytoplasmic dynein complex"/>
    <property type="evidence" value="ECO:0007669"/>
    <property type="project" value="TreeGrafter"/>
</dbReference>
<evidence type="ECO:0000313" key="6">
    <source>
        <dbReference type="Proteomes" id="UP000663829"/>
    </source>
</evidence>
<dbReference type="CDD" id="cd21451">
    <property type="entry name" value="DLC-like_TCTEX1D"/>
    <property type="match status" value="1"/>
</dbReference>
<name>A0A815AB25_9BILA</name>
<gene>
    <name evidence="3" type="ORF">GPM918_LOCUS26304</name>
    <name evidence="2" type="ORF">OVA965_LOCUS17302</name>
    <name evidence="5" type="ORF">SRO942_LOCUS26427</name>
    <name evidence="4" type="ORF">TMI583_LOCUS17314</name>
</gene>
<sequence>MSSTYSFDLTRRLTTNPTLQSSRRISRLFHDTSVDQQQLPQQLLTVPWRRQQSYQQHDIVYNNHLTTPKVKQEPTYSLTPEKNKKFDIFRVRKLINNELNFVPHTIKYDSKIYLELIKDLTVQLKKSIRDVTYSRYKIVVIITGGQNNSNQTLIYASRCLWDKTTDGSLTVNYKVGDIYLLITVYFVYTE</sequence>
<evidence type="ECO:0000313" key="3">
    <source>
        <dbReference type="EMBL" id="CAF1254680.1"/>
    </source>
</evidence>
<keyword evidence="6" id="KW-1185">Reference proteome</keyword>
<reference evidence="3" key="1">
    <citation type="submission" date="2021-02" db="EMBL/GenBank/DDBJ databases">
        <authorList>
            <person name="Nowell W R."/>
        </authorList>
    </citation>
    <scope>NUCLEOTIDE SEQUENCE</scope>
</reference>
<comment type="similarity">
    <text evidence="1">Belongs to the dynein light chain Tctex-type family.</text>
</comment>
<dbReference type="Pfam" id="PF03645">
    <property type="entry name" value="Tctex-1"/>
    <property type="match status" value="1"/>
</dbReference>
<dbReference type="Gene3D" id="3.30.1140.40">
    <property type="entry name" value="Tctex-1"/>
    <property type="match status" value="1"/>
</dbReference>
<organism evidence="3 6">
    <name type="scientific">Didymodactylos carnosus</name>
    <dbReference type="NCBI Taxonomy" id="1234261"/>
    <lineage>
        <taxon>Eukaryota</taxon>
        <taxon>Metazoa</taxon>
        <taxon>Spiralia</taxon>
        <taxon>Gnathifera</taxon>
        <taxon>Rotifera</taxon>
        <taxon>Eurotatoria</taxon>
        <taxon>Bdelloidea</taxon>
        <taxon>Philodinida</taxon>
        <taxon>Philodinidae</taxon>
        <taxon>Didymodactylos</taxon>
    </lineage>
</organism>
<dbReference type="OrthoDB" id="10260741at2759"/>
<protein>
    <submittedName>
        <fullName evidence="3">Uncharacterized protein</fullName>
    </submittedName>
</protein>
<dbReference type="AlphaFoldDB" id="A0A815AB25"/>
<dbReference type="Proteomes" id="UP000681722">
    <property type="component" value="Unassembled WGS sequence"/>
</dbReference>
<dbReference type="GO" id="GO:0007018">
    <property type="term" value="P:microtubule-based movement"/>
    <property type="evidence" value="ECO:0007669"/>
    <property type="project" value="TreeGrafter"/>
</dbReference>
<dbReference type="GO" id="GO:0005737">
    <property type="term" value="C:cytoplasm"/>
    <property type="evidence" value="ECO:0007669"/>
    <property type="project" value="TreeGrafter"/>
</dbReference>
<comment type="caution">
    <text evidence="3">The sequence shown here is derived from an EMBL/GenBank/DDBJ whole genome shotgun (WGS) entry which is preliminary data.</text>
</comment>
<dbReference type="EMBL" id="CAJOBA010008277">
    <property type="protein sequence ID" value="CAF3824571.1"/>
    <property type="molecule type" value="Genomic_DNA"/>
</dbReference>
<proteinExistence type="inferred from homology"/>